<feature type="compositionally biased region" description="Polar residues" evidence="1">
    <location>
        <begin position="138"/>
        <end position="151"/>
    </location>
</feature>
<proteinExistence type="predicted"/>
<feature type="chain" id="PRO_5040360899" description="Inhibitor I9 domain-containing protein" evidence="2">
    <location>
        <begin position="34"/>
        <end position="176"/>
    </location>
</feature>
<dbReference type="SUPFAM" id="SSF54897">
    <property type="entry name" value="Protease propeptides/inhibitors"/>
    <property type="match status" value="1"/>
</dbReference>
<dbReference type="Proteomes" id="UP000765509">
    <property type="component" value="Unassembled WGS sequence"/>
</dbReference>
<feature type="compositionally biased region" description="Basic and acidic residues" evidence="1">
    <location>
        <begin position="90"/>
        <end position="103"/>
    </location>
</feature>
<dbReference type="EMBL" id="AVOT02010305">
    <property type="protein sequence ID" value="MBW0489895.1"/>
    <property type="molecule type" value="Genomic_DNA"/>
</dbReference>
<comment type="caution">
    <text evidence="3">The sequence shown here is derived from an EMBL/GenBank/DDBJ whole genome shotgun (WGS) entry which is preliminary data.</text>
</comment>
<feature type="signal peptide" evidence="2">
    <location>
        <begin position="1"/>
        <end position="33"/>
    </location>
</feature>
<sequence length="176" mass="20107">MQSSPLGPFLGMNSICLVLAVLLLVHNAHPSASAELSSPESNKAASLTRRYVRTSSPSSTSRGGRRSRRRRRRKDRKERQEEEEQEAAEAESHEEPKQEEPKDNYIVTFHRNTTQEQLKKYKDDLESKGATVEERTDANNNKGFQVTTQPSKLEELRKDPQVQYILLTSKNQAKKK</sequence>
<gene>
    <name evidence="3" type="ORF">O181_029610</name>
</gene>
<feature type="compositionally biased region" description="Low complexity" evidence="1">
    <location>
        <begin position="53"/>
        <end position="62"/>
    </location>
</feature>
<dbReference type="AlphaFoldDB" id="A0A9Q3H5D0"/>
<reference evidence="3" key="1">
    <citation type="submission" date="2021-03" db="EMBL/GenBank/DDBJ databases">
        <title>Draft genome sequence of rust myrtle Austropuccinia psidii MF-1, a brazilian biotype.</title>
        <authorList>
            <person name="Quecine M.C."/>
            <person name="Pachon D.M.R."/>
            <person name="Bonatelli M.L."/>
            <person name="Correr F.H."/>
            <person name="Franceschini L.M."/>
            <person name="Leite T.F."/>
            <person name="Margarido G.R.A."/>
            <person name="Almeida C.A."/>
            <person name="Ferrarezi J.A."/>
            <person name="Labate C.A."/>
        </authorList>
    </citation>
    <scope>NUCLEOTIDE SEQUENCE</scope>
    <source>
        <strain evidence="3">MF-1</strain>
    </source>
</reference>
<keyword evidence="2" id="KW-0732">Signal</keyword>
<evidence type="ECO:0000313" key="3">
    <source>
        <dbReference type="EMBL" id="MBW0489895.1"/>
    </source>
</evidence>
<evidence type="ECO:0000313" key="4">
    <source>
        <dbReference type="Proteomes" id="UP000765509"/>
    </source>
</evidence>
<keyword evidence="4" id="KW-1185">Reference proteome</keyword>
<evidence type="ECO:0008006" key="5">
    <source>
        <dbReference type="Google" id="ProtNLM"/>
    </source>
</evidence>
<dbReference type="InterPro" id="IPR037045">
    <property type="entry name" value="S8pro/Inhibitor_I9_sf"/>
</dbReference>
<feature type="compositionally biased region" description="Basic and acidic residues" evidence="1">
    <location>
        <begin position="117"/>
        <end position="137"/>
    </location>
</feature>
<dbReference type="Gene3D" id="3.30.70.80">
    <property type="entry name" value="Peptidase S8 propeptide/proteinase inhibitor I9"/>
    <property type="match status" value="1"/>
</dbReference>
<feature type="region of interest" description="Disordered" evidence="1">
    <location>
        <begin position="31"/>
        <end position="154"/>
    </location>
</feature>
<feature type="compositionally biased region" description="Low complexity" evidence="1">
    <location>
        <begin position="31"/>
        <end position="41"/>
    </location>
</feature>
<protein>
    <recommendedName>
        <fullName evidence="5">Inhibitor I9 domain-containing protein</fullName>
    </recommendedName>
</protein>
<organism evidence="3 4">
    <name type="scientific">Austropuccinia psidii MF-1</name>
    <dbReference type="NCBI Taxonomy" id="1389203"/>
    <lineage>
        <taxon>Eukaryota</taxon>
        <taxon>Fungi</taxon>
        <taxon>Dikarya</taxon>
        <taxon>Basidiomycota</taxon>
        <taxon>Pucciniomycotina</taxon>
        <taxon>Pucciniomycetes</taxon>
        <taxon>Pucciniales</taxon>
        <taxon>Sphaerophragmiaceae</taxon>
        <taxon>Austropuccinia</taxon>
    </lineage>
</organism>
<evidence type="ECO:0000256" key="2">
    <source>
        <dbReference type="SAM" id="SignalP"/>
    </source>
</evidence>
<accession>A0A9Q3H5D0</accession>
<feature type="compositionally biased region" description="Basic residues" evidence="1">
    <location>
        <begin position="63"/>
        <end position="76"/>
    </location>
</feature>
<name>A0A9Q3H5D0_9BASI</name>
<evidence type="ECO:0000256" key="1">
    <source>
        <dbReference type="SAM" id="MobiDB-lite"/>
    </source>
</evidence>